<dbReference type="Proteomes" id="UP000254060">
    <property type="component" value="Unassembled WGS sequence"/>
</dbReference>
<name>A0A377FYK2_9BACL</name>
<accession>A0A377FYK2</accession>
<evidence type="ECO:0000259" key="8">
    <source>
        <dbReference type="Pfam" id="PF00588"/>
    </source>
</evidence>
<dbReference type="HAMAP" id="MF_02060">
    <property type="entry name" value="tRNA_methyltr_TrmH"/>
    <property type="match status" value="1"/>
</dbReference>
<keyword evidence="4 7" id="KW-0949">S-adenosyl-L-methionine</keyword>
<evidence type="ECO:0000256" key="3">
    <source>
        <dbReference type="ARBA" id="ARBA00022679"/>
    </source>
</evidence>
<dbReference type="STRING" id="1397694.GCA_000702585_00262"/>
<dbReference type="InterPro" id="IPR033671">
    <property type="entry name" value="TrmH"/>
</dbReference>
<keyword evidence="6 7" id="KW-0694">RNA-binding</keyword>
<comment type="similarity">
    <text evidence="7">Belongs to the class IV-like SAM-binding methyltransferase superfamily. RNA methyltransferase TrmH family.</text>
</comment>
<keyword evidence="3 7" id="KW-0808">Transferase</keyword>
<feature type="domain" description="tRNA/rRNA methyltransferase SpoU type" evidence="8">
    <location>
        <begin position="58"/>
        <end position="197"/>
    </location>
</feature>
<feature type="binding site" evidence="7">
    <location>
        <position position="134"/>
    </location>
    <ligand>
        <name>S-adenosyl-L-methionine</name>
        <dbReference type="ChEBI" id="CHEBI:59789"/>
    </ligand>
</feature>
<dbReference type="InterPro" id="IPR029028">
    <property type="entry name" value="Alpha/beta_knot_MTases"/>
</dbReference>
<evidence type="ECO:0000256" key="7">
    <source>
        <dbReference type="HAMAP-Rule" id="MF_02060"/>
    </source>
</evidence>
<dbReference type="SUPFAM" id="SSF75217">
    <property type="entry name" value="alpha/beta knot"/>
    <property type="match status" value="1"/>
</dbReference>
<evidence type="ECO:0000256" key="5">
    <source>
        <dbReference type="ARBA" id="ARBA00022694"/>
    </source>
</evidence>
<dbReference type="PANTHER" id="PTHR43453:SF1">
    <property type="entry name" value="TRNA_RRNA METHYLTRANSFERASE SPOU TYPE DOMAIN-CONTAINING PROTEIN"/>
    <property type="match status" value="1"/>
</dbReference>
<dbReference type="Pfam" id="PF00588">
    <property type="entry name" value="SpoU_methylase"/>
    <property type="match status" value="1"/>
</dbReference>
<sequence>MGWRQTTSALSKEEQAALLEELLQSGLLLEEDRLLYSMLMPDRVKRMQEVLDLRTNHITILTEGVDDPHNQSAVLRSADAFGVQTLHVVEGRAKFKPNSIIAKSADRWVDVVEHRSIEDAIDRLKADGYQVLATALSEEAVPLEGIDVSKPTVLLFGNEHHGVSETALAKADGNYVIPMQGYVQSLNISVAAAISLYDVTTRARHVVTDGYGLRAEEKQRILKNWMVKSLPKRSLGVYKQKGLTAFARETGKTE</sequence>
<dbReference type="OrthoDB" id="9794400at2"/>
<dbReference type="RefSeq" id="WP_029333817.1">
    <property type="nucleotide sequence ID" value="NZ_UGGP01000001.1"/>
</dbReference>
<reference evidence="9 10" key="1">
    <citation type="submission" date="2018-06" db="EMBL/GenBank/DDBJ databases">
        <authorList>
            <consortium name="Pathogen Informatics"/>
            <person name="Doyle S."/>
        </authorList>
    </citation>
    <scope>NUCLEOTIDE SEQUENCE [LARGE SCALE GENOMIC DNA]</scope>
    <source>
        <strain evidence="9 10">NCTC13163</strain>
    </source>
</reference>
<dbReference type="GO" id="GO:0141100">
    <property type="term" value="F:tRNA (guanine(18)-2'-O)-methyltransferase activity"/>
    <property type="evidence" value="ECO:0007669"/>
    <property type="project" value="UniProtKB-UniRule"/>
</dbReference>
<keyword evidence="1 7" id="KW-0820">tRNA-binding</keyword>
<dbReference type="InterPro" id="IPR029026">
    <property type="entry name" value="tRNA_m1G_MTases_N"/>
</dbReference>
<dbReference type="GO" id="GO:0000049">
    <property type="term" value="F:tRNA binding"/>
    <property type="evidence" value="ECO:0007669"/>
    <property type="project" value="UniProtKB-UniRule"/>
</dbReference>
<keyword evidence="2 7" id="KW-0489">Methyltransferase</keyword>
<dbReference type="CDD" id="cd18092">
    <property type="entry name" value="SpoU-like_TrmH"/>
    <property type="match status" value="1"/>
</dbReference>
<dbReference type="InterPro" id="IPR001537">
    <property type="entry name" value="SpoU_MeTrfase"/>
</dbReference>
<evidence type="ECO:0000256" key="2">
    <source>
        <dbReference type="ARBA" id="ARBA00022603"/>
    </source>
</evidence>
<dbReference type="PANTHER" id="PTHR43453">
    <property type="entry name" value="RRNA METHYLASE-LIKE"/>
    <property type="match status" value="1"/>
</dbReference>
<evidence type="ECO:0000313" key="10">
    <source>
        <dbReference type="Proteomes" id="UP000254060"/>
    </source>
</evidence>
<dbReference type="AlphaFoldDB" id="A0A377FYK2"/>
<gene>
    <name evidence="7 9" type="primary">trmH</name>
    <name evidence="9" type="ORF">NCTC13163_02839</name>
</gene>
<dbReference type="Gene3D" id="3.40.1280.10">
    <property type="match status" value="1"/>
</dbReference>
<comment type="function">
    <text evidence="7">Catalyzes the 2'-O methylation of guanosine at position 18 in tRNA.</text>
</comment>
<evidence type="ECO:0000256" key="4">
    <source>
        <dbReference type="ARBA" id="ARBA00022691"/>
    </source>
</evidence>
<feature type="binding site" evidence="7">
    <location>
        <position position="186"/>
    </location>
    <ligand>
        <name>S-adenosyl-L-methionine</name>
        <dbReference type="ChEBI" id="CHEBI:59789"/>
    </ligand>
</feature>
<evidence type="ECO:0000313" key="9">
    <source>
        <dbReference type="EMBL" id="STO09403.1"/>
    </source>
</evidence>
<organism evidence="9 10">
    <name type="scientific">Exiguobacterium aurantiacum</name>
    <dbReference type="NCBI Taxonomy" id="33987"/>
    <lineage>
        <taxon>Bacteria</taxon>
        <taxon>Bacillati</taxon>
        <taxon>Bacillota</taxon>
        <taxon>Bacilli</taxon>
        <taxon>Bacillales</taxon>
        <taxon>Bacillales Family XII. Incertae Sedis</taxon>
        <taxon>Exiguobacterium</taxon>
    </lineage>
</organism>
<feature type="binding site" evidence="7">
    <location>
        <position position="177"/>
    </location>
    <ligand>
        <name>S-adenosyl-L-methionine</name>
        <dbReference type="ChEBI" id="CHEBI:59789"/>
    </ligand>
</feature>
<comment type="catalytic activity">
    <reaction evidence="7">
        <text>guanosine(18) in tRNA + S-adenosyl-L-methionine = 2'-O-methylguanosine(18) in tRNA + S-adenosyl-L-homocysteine + H(+)</text>
        <dbReference type="Rhea" id="RHEA:20077"/>
        <dbReference type="Rhea" id="RHEA-COMP:10190"/>
        <dbReference type="Rhea" id="RHEA-COMP:10192"/>
        <dbReference type="ChEBI" id="CHEBI:15378"/>
        <dbReference type="ChEBI" id="CHEBI:57856"/>
        <dbReference type="ChEBI" id="CHEBI:59789"/>
        <dbReference type="ChEBI" id="CHEBI:74269"/>
        <dbReference type="ChEBI" id="CHEBI:74445"/>
        <dbReference type="EC" id="2.1.1.34"/>
    </reaction>
</comment>
<dbReference type="EMBL" id="UGGP01000001">
    <property type="protein sequence ID" value="STO09403.1"/>
    <property type="molecule type" value="Genomic_DNA"/>
</dbReference>
<dbReference type="EC" id="2.1.1.34" evidence="7"/>
<keyword evidence="5 7" id="KW-0819">tRNA processing</keyword>
<protein>
    <recommendedName>
        <fullName evidence="7">tRNA (guanosine(18)-2'-O)-methyltransferase</fullName>
        <ecNumber evidence="7">2.1.1.34</ecNumber>
    </recommendedName>
    <alternativeName>
        <fullName evidence="7">tRNA [Gm18] methyltransferase</fullName>
    </alternativeName>
</protein>
<evidence type="ECO:0000256" key="6">
    <source>
        <dbReference type="ARBA" id="ARBA00022884"/>
    </source>
</evidence>
<dbReference type="GO" id="GO:0002938">
    <property type="term" value="P:tRNA guanine ribose methylation"/>
    <property type="evidence" value="ECO:0007669"/>
    <property type="project" value="UniProtKB-UniRule"/>
</dbReference>
<proteinExistence type="inferred from homology"/>
<comment type="caution">
    <text evidence="7">Lacks conserved residue(s) required for the propagation of feature annotation.</text>
</comment>
<evidence type="ECO:0000256" key="1">
    <source>
        <dbReference type="ARBA" id="ARBA00022555"/>
    </source>
</evidence>